<feature type="compositionally biased region" description="Low complexity" evidence="1">
    <location>
        <begin position="33"/>
        <end position="43"/>
    </location>
</feature>
<accession>A0AB39PDD7</accession>
<dbReference type="RefSeq" id="WP_369235350.1">
    <property type="nucleotide sequence ID" value="NZ_CP163435.1"/>
</dbReference>
<proteinExistence type="predicted"/>
<evidence type="ECO:0008006" key="3">
    <source>
        <dbReference type="Google" id="ProtNLM"/>
    </source>
</evidence>
<organism evidence="2">
    <name type="scientific">Streptomyces sp. R21</name>
    <dbReference type="NCBI Taxonomy" id="3238627"/>
    <lineage>
        <taxon>Bacteria</taxon>
        <taxon>Bacillati</taxon>
        <taxon>Actinomycetota</taxon>
        <taxon>Actinomycetes</taxon>
        <taxon>Kitasatosporales</taxon>
        <taxon>Streptomycetaceae</taxon>
        <taxon>Streptomyces</taxon>
    </lineage>
</organism>
<evidence type="ECO:0000313" key="2">
    <source>
        <dbReference type="EMBL" id="XDQ27861.1"/>
    </source>
</evidence>
<sequence length="179" mass="17995">MKLRHVRAIAVFGIAVIALTGARGSHGGGCSSGSGSHSSSTSGGSSGGSSHYDDDDDDYSGSSSVGATGSSTGATTGSGKATRPVDDVKIETCVFDESRGIVAHVSATNSSASTSYTYKFSVTFKDPAGNIVRTSNSTIPYVSASSEDTLDVAASYVLKDGEVGSDSVCVLKDVTRTAD</sequence>
<reference evidence="2" key="1">
    <citation type="submission" date="2024-07" db="EMBL/GenBank/DDBJ databases">
        <authorList>
            <person name="Yu S.T."/>
        </authorList>
    </citation>
    <scope>NUCLEOTIDE SEQUENCE</scope>
    <source>
        <strain evidence="2">R21</strain>
    </source>
</reference>
<dbReference type="EMBL" id="CP163435">
    <property type="protein sequence ID" value="XDQ27861.1"/>
    <property type="molecule type" value="Genomic_DNA"/>
</dbReference>
<feature type="compositionally biased region" description="Low complexity" evidence="1">
    <location>
        <begin position="60"/>
        <end position="82"/>
    </location>
</feature>
<dbReference type="AlphaFoldDB" id="A0AB39PDD7"/>
<name>A0AB39PDD7_9ACTN</name>
<feature type="region of interest" description="Disordered" evidence="1">
    <location>
        <begin position="27"/>
        <end position="83"/>
    </location>
</feature>
<evidence type="ECO:0000256" key="1">
    <source>
        <dbReference type="SAM" id="MobiDB-lite"/>
    </source>
</evidence>
<protein>
    <recommendedName>
        <fullName evidence="3">Secreted protein</fullName>
    </recommendedName>
</protein>
<gene>
    <name evidence="2" type="ORF">AB5J56_25560</name>
</gene>